<dbReference type="PROSITE" id="PS51257">
    <property type="entry name" value="PROKAR_LIPOPROTEIN"/>
    <property type="match status" value="1"/>
</dbReference>
<dbReference type="Proteomes" id="UP001597128">
    <property type="component" value="Unassembled WGS sequence"/>
</dbReference>
<organism evidence="2 3">
    <name type="scientific">Methylophilus luteus</name>
    <dbReference type="NCBI Taxonomy" id="640108"/>
    <lineage>
        <taxon>Bacteria</taxon>
        <taxon>Pseudomonadati</taxon>
        <taxon>Pseudomonadota</taxon>
        <taxon>Betaproteobacteria</taxon>
        <taxon>Nitrosomonadales</taxon>
        <taxon>Methylophilaceae</taxon>
        <taxon>Methylophilus</taxon>
    </lineage>
</organism>
<sequence length="63" mass="7045">MIKASMFYLLLLATISGCATTRDPDPLEAINRKTFAFNEKLDEVVLKPVAKGYQKVCKTRQPA</sequence>
<name>A0ABW3F8H4_9PROT</name>
<accession>A0ABW3F8H4</accession>
<evidence type="ECO:0000313" key="2">
    <source>
        <dbReference type="EMBL" id="MFD0913575.1"/>
    </source>
</evidence>
<feature type="chain" id="PRO_5046243374" evidence="1">
    <location>
        <begin position="20"/>
        <end position="63"/>
    </location>
</feature>
<feature type="signal peptide" evidence="1">
    <location>
        <begin position="1"/>
        <end position="19"/>
    </location>
</feature>
<comment type="caution">
    <text evidence="2">The sequence shown here is derived from an EMBL/GenBank/DDBJ whole genome shotgun (WGS) entry which is preliminary data.</text>
</comment>
<dbReference type="PRINTS" id="PR01805">
    <property type="entry name" value="VACJLIPOPROT"/>
</dbReference>
<evidence type="ECO:0000313" key="3">
    <source>
        <dbReference type="Proteomes" id="UP001597128"/>
    </source>
</evidence>
<dbReference type="InterPro" id="IPR007428">
    <property type="entry name" value="MlaA"/>
</dbReference>
<dbReference type="EMBL" id="JBHTKB010000001">
    <property type="protein sequence ID" value="MFD0913575.1"/>
    <property type="molecule type" value="Genomic_DNA"/>
</dbReference>
<reference evidence="3" key="1">
    <citation type="journal article" date="2019" name="Int. J. Syst. Evol. Microbiol.">
        <title>The Global Catalogue of Microorganisms (GCM) 10K type strain sequencing project: providing services to taxonomists for standard genome sequencing and annotation.</title>
        <authorList>
            <consortium name="The Broad Institute Genomics Platform"/>
            <consortium name="The Broad Institute Genome Sequencing Center for Infectious Disease"/>
            <person name="Wu L."/>
            <person name="Ma J."/>
        </authorList>
    </citation>
    <scope>NUCLEOTIDE SEQUENCE [LARGE SCALE GENOMIC DNA]</scope>
    <source>
        <strain evidence="3">CCUG 58412</strain>
    </source>
</reference>
<keyword evidence="3" id="KW-1185">Reference proteome</keyword>
<dbReference type="RefSeq" id="WP_379056979.1">
    <property type="nucleotide sequence ID" value="NZ_JBHTKB010000001.1"/>
</dbReference>
<protein>
    <submittedName>
        <fullName evidence="2">MlaA family lipoprotein</fullName>
    </submittedName>
</protein>
<gene>
    <name evidence="2" type="ORF">ACFQ1Z_08450</name>
</gene>
<keyword evidence="1" id="KW-0732">Signal</keyword>
<keyword evidence="2" id="KW-0449">Lipoprotein</keyword>
<evidence type="ECO:0000256" key="1">
    <source>
        <dbReference type="SAM" id="SignalP"/>
    </source>
</evidence>
<dbReference type="Pfam" id="PF04333">
    <property type="entry name" value="MlaA"/>
    <property type="match status" value="1"/>
</dbReference>
<proteinExistence type="predicted"/>